<gene>
    <name evidence="3" type="ORF">CSW29_09615</name>
    <name evidence="2" type="ORF">CSW50_05945</name>
</gene>
<dbReference type="InterPro" id="IPR002575">
    <property type="entry name" value="Aminoglycoside_PTrfase"/>
</dbReference>
<dbReference type="Proteomes" id="UP000288347">
    <property type="component" value="Unassembled WGS sequence"/>
</dbReference>
<feature type="domain" description="Aminoglycoside phosphotransferase" evidence="1">
    <location>
        <begin position="112"/>
        <end position="202"/>
    </location>
</feature>
<evidence type="ECO:0000313" key="2">
    <source>
        <dbReference type="EMBL" id="RTH03137.1"/>
    </source>
</evidence>
<dbReference type="AlphaFoldDB" id="A0A430R708"/>
<proteinExistence type="predicted"/>
<dbReference type="InterPro" id="IPR011009">
    <property type="entry name" value="Kinase-like_dom_sf"/>
</dbReference>
<evidence type="ECO:0000259" key="1">
    <source>
        <dbReference type="Pfam" id="PF01636"/>
    </source>
</evidence>
<organism evidence="2 4">
    <name type="scientific">Thermus scotoductus</name>
    <dbReference type="NCBI Taxonomy" id="37636"/>
    <lineage>
        <taxon>Bacteria</taxon>
        <taxon>Thermotogati</taxon>
        <taxon>Deinococcota</taxon>
        <taxon>Deinococci</taxon>
        <taxon>Thermales</taxon>
        <taxon>Thermaceae</taxon>
        <taxon>Thermus</taxon>
    </lineage>
</organism>
<name>A0A430R708_THESC</name>
<reference evidence="4 5" key="1">
    <citation type="journal article" date="2019" name="Extremophiles">
        <title>Biogeography of thermophiles and predominance of Thermus scotoductus in domestic water heaters.</title>
        <authorList>
            <person name="Wilpiszeski R.L."/>
            <person name="Zhang Z."/>
            <person name="House C.H."/>
        </authorList>
    </citation>
    <scope>NUCLEOTIDE SEQUENCE [LARGE SCALE GENOMIC DNA]</scope>
    <source>
        <strain evidence="3 5">16_S16</strain>
        <strain evidence="2 4">38_S38</strain>
    </source>
</reference>
<sequence length="278" mass="31424">MAPGLRVEGVVVYVGTPGAYRKAVLGFWEGGAARVVVKLALVPAADPWVVWEARVLERLKDSGESLAPKLLRTGQYAERAFHATEPVTGSPGPSRLTQAHFAYSAWLFGLEPSRHLWAESPLFGEWLADLSQKGLSRVFPTLERSLIWLEERLSRLVLSFGWAHRDFVPWNTRWVGGRLLLLDWEMARPHRPPAYDLLHFVSMQTALRGGSARIPWQVLRVWLELHAPEWAGLERELYAAYLLDQALYYARARLEAPEVGEDRVLNWLLGELRSVVGG</sequence>
<accession>A0A430R708</accession>
<evidence type="ECO:0000313" key="5">
    <source>
        <dbReference type="Proteomes" id="UP000288347"/>
    </source>
</evidence>
<dbReference type="EMBL" id="PELM01000155">
    <property type="protein sequence ID" value="RTH03137.1"/>
    <property type="molecule type" value="Genomic_DNA"/>
</dbReference>
<dbReference type="SUPFAM" id="SSF56112">
    <property type="entry name" value="Protein kinase-like (PK-like)"/>
    <property type="match status" value="1"/>
</dbReference>
<dbReference type="Pfam" id="PF01636">
    <property type="entry name" value="APH"/>
    <property type="match status" value="1"/>
</dbReference>
<protein>
    <recommendedName>
        <fullName evidence="1">Aminoglycoside phosphotransferase domain-containing protein</fullName>
    </recommendedName>
</protein>
<evidence type="ECO:0000313" key="4">
    <source>
        <dbReference type="Proteomes" id="UP000288082"/>
    </source>
</evidence>
<evidence type="ECO:0000313" key="3">
    <source>
        <dbReference type="EMBL" id="RTH98547.1"/>
    </source>
</evidence>
<dbReference type="EMBL" id="PEMH01000352">
    <property type="protein sequence ID" value="RTH98547.1"/>
    <property type="molecule type" value="Genomic_DNA"/>
</dbReference>
<comment type="caution">
    <text evidence="2">The sequence shown here is derived from an EMBL/GenBank/DDBJ whole genome shotgun (WGS) entry which is preliminary data.</text>
</comment>
<dbReference type="Proteomes" id="UP000288082">
    <property type="component" value="Unassembled WGS sequence"/>
</dbReference>